<dbReference type="OrthoDB" id="3938867at2759"/>
<reference evidence="3" key="1">
    <citation type="journal article" date="2015" name="Genome Announc.">
        <title>Genome sequence of the AIDS-associated pathogen Penicillium marneffei (ATCC18224) and its near taxonomic relative Talaromyces stipitatus (ATCC10500).</title>
        <authorList>
            <person name="Nierman W.C."/>
            <person name="Fedorova-Abrams N.D."/>
            <person name="Andrianopoulos A."/>
        </authorList>
    </citation>
    <scope>NUCLEOTIDE SEQUENCE [LARGE SCALE GENOMIC DNA]</scope>
    <source>
        <strain evidence="3">ATCC 10500 / CBS 375.48 / QM 6759 / NRRL 1006</strain>
    </source>
</reference>
<feature type="compositionally biased region" description="Basic and acidic residues" evidence="1">
    <location>
        <begin position="270"/>
        <end position="312"/>
    </location>
</feature>
<dbReference type="PhylomeDB" id="B8MJZ1"/>
<sequence>MGTRSLICIWYKGRFMVAQYCQWDGYLEGQGLDILNFLLVPGNIDRLKQGLEYITIVDDKTIEDLVSGHTYSTHGENGKVCECGATDPWVGPSQWIPRTLSRDAGAKIFDIIAAAKVDDFVPIQLALEFAQDGLFCEYAYCVDLDAGVFEVFGGHVMNPKKESIGQMGEYRFAEACKDAKIMPKLLMSFLLTELPKNLKEFLGPIVKNNEEFQSDDDDDEGEDEEEEEDDHVDFDETDKSEGEDNAKAADDKAVDVKSYKTGGVKAVSAPEDKKLPDSREDKDKKEISHDIHDIERERELQKKIEEMTMDEVAREIERETERETERMMMEEIGKELENEKKRTARQGSAGSGDKKNPLNMSVQTGRLGRYRSGLVDYTNKPASN</sequence>
<protein>
    <submittedName>
        <fullName evidence="2">Uncharacterized protein</fullName>
    </submittedName>
</protein>
<feature type="region of interest" description="Disordered" evidence="1">
    <location>
        <begin position="209"/>
        <end position="312"/>
    </location>
</feature>
<evidence type="ECO:0000256" key="1">
    <source>
        <dbReference type="SAM" id="MobiDB-lite"/>
    </source>
</evidence>
<dbReference type="HOGENOM" id="CLU_821603_0_0_1"/>
<dbReference type="Proteomes" id="UP000001745">
    <property type="component" value="Unassembled WGS sequence"/>
</dbReference>
<dbReference type="GeneID" id="8104758"/>
<proteinExistence type="predicted"/>
<evidence type="ECO:0000313" key="2">
    <source>
        <dbReference type="EMBL" id="EED14808.1"/>
    </source>
</evidence>
<evidence type="ECO:0000313" key="3">
    <source>
        <dbReference type="Proteomes" id="UP000001745"/>
    </source>
</evidence>
<keyword evidence="3" id="KW-1185">Reference proteome</keyword>
<accession>B8MJZ1</accession>
<dbReference type="eggNOG" id="ENOG502SP9G">
    <property type="taxonomic scope" value="Eukaryota"/>
</dbReference>
<dbReference type="InParanoid" id="B8MJZ1"/>
<feature type="region of interest" description="Disordered" evidence="1">
    <location>
        <begin position="333"/>
        <end position="384"/>
    </location>
</feature>
<gene>
    <name evidence="2" type="ORF">TSTA_042810</name>
</gene>
<feature type="compositionally biased region" description="Acidic residues" evidence="1">
    <location>
        <begin position="212"/>
        <end position="236"/>
    </location>
</feature>
<dbReference type="EMBL" id="EQ962657">
    <property type="protein sequence ID" value="EED14808.1"/>
    <property type="molecule type" value="Genomic_DNA"/>
</dbReference>
<dbReference type="RefSeq" id="XP_002484761.1">
    <property type="nucleotide sequence ID" value="XM_002484716.1"/>
</dbReference>
<organism evidence="2 3">
    <name type="scientific">Talaromyces stipitatus (strain ATCC 10500 / CBS 375.48 / QM 6759 / NRRL 1006)</name>
    <name type="common">Penicillium stipitatum</name>
    <dbReference type="NCBI Taxonomy" id="441959"/>
    <lineage>
        <taxon>Eukaryota</taxon>
        <taxon>Fungi</taxon>
        <taxon>Dikarya</taxon>
        <taxon>Ascomycota</taxon>
        <taxon>Pezizomycotina</taxon>
        <taxon>Eurotiomycetes</taxon>
        <taxon>Eurotiomycetidae</taxon>
        <taxon>Eurotiales</taxon>
        <taxon>Trichocomaceae</taxon>
        <taxon>Talaromyces</taxon>
        <taxon>Talaromyces sect. Talaromyces</taxon>
    </lineage>
</organism>
<name>B8MJZ1_TALSN</name>
<dbReference type="AlphaFoldDB" id="B8MJZ1"/>
<dbReference type="VEuPathDB" id="FungiDB:TSTA_042810"/>
<feature type="compositionally biased region" description="Basic and acidic residues" evidence="1">
    <location>
        <begin position="237"/>
        <end position="258"/>
    </location>
</feature>